<comment type="caution">
    <text evidence="2">The sequence shown here is derived from an EMBL/GenBank/DDBJ whole genome shotgun (WGS) entry which is preliminary data.</text>
</comment>
<dbReference type="OrthoDB" id="3402668at2"/>
<organism evidence="2 3">
    <name type="scientific">Streptomyces xinghaiensis</name>
    <dbReference type="NCBI Taxonomy" id="1038928"/>
    <lineage>
        <taxon>Bacteria</taxon>
        <taxon>Bacillati</taxon>
        <taxon>Actinomycetota</taxon>
        <taxon>Actinomycetes</taxon>
        <taxon>Kitasatosporales</taxon>
        <taxon>Streptomycetaceae</taxon>
        <taxon>Streptomyces</taxon>
    </lineage>
</organism>
<dbReference type="InterPro" id="IPR007278">
    <property type="entry name" value="DUF397"/>
</dbReference>
<sequence>MWQKSSYSQEEGECVELAAAGPAAVALRESDRPGAVLTLRPTVLGALLRGVKAGEFDGPAARARGSRPH</sequence>
<dbReference type="AlphaFoldDB" id="A0A3R7G351"/>
<evidence type="ECO:0000259" key="1">
    <source>
        <dbReference type="Pfam" id="PF04149"/>
    </source>
</evidence>
<accession>A0A3R7G351</accession>
<protein>
    <submittedName>
        <fullName evidence="2">DUF397 domain-containing protein</fullName>
    </submittedName>
</protein>
<dbReference type="Pfam" id="PF04149">
    <property type="entry name" value="DUF397"/>
    <property type="match status" value="1"/>
</dbReference>
<reference evidence="2 3" key="1">
    <citation type="journal article" date="2014" name="Genome Announc.">
        <title>Draft Genome Sequence of Streptomyces fradiae ATCC 19609, a Strain Highly Sensitive to Antibiotics.</title>
        <authorList>
            <person name="Bekker O.B."/>
            <person name="Klimina K.M."/>
            <person name="Vatlin A.A."/>
            <person name="Zakharevich N.V."/>
            <person name="Kasianov A.S."/>
            <person name="Danilenko V.N."/>
        </authorList>
    </citation>
    <scope>NUCLEOTIDE SEQUENCE [LARGE SCALE GENOMIC DNA]</scope>
    <source>
        <strain evidence="2 3">ATCC 19609</strain>
    </source>
</reference>
<dbReference type="Proteomes" id="UP000028058">
    <property type="component" value="Unassembled WGS sequence"/>
</dbReference>
<proteinExistence type="predicted"/>
<feature type="domain" description="DUF397" evidence="1">
    <location>
        <begin position="2"/>
        <end position="52"/>
    </location>
</feature>
<name>A0A3R7G351_9ACTN</name>
<evidence type="ECO:0000313" key="2">
    <source>
        <dbReference type="EMBL" id="RKM99462.1"/>
    </source>
</evidence>
<keyword evidence="3" id="KW-1185">Reference proteome</keyword>
<evidence type="ECO:0000313" key="3">
    <source>
        <dbReference type="Proteomes" id="UP000028058"/>
    </source>
</evidence>
<gene>
    <name evidence="2" type="ORF">SFRA_001355</name>
</gene>
<dbReference type="EMBL" id="JNAD02000001">
    <property type="protein sequence ID" value="RKM99462.1"/>
    <property type="molecule type" value="Genomic_DNA"/>
</dbReference>